<dbReference type="PRINTS" id="PR01503">
    <property type="entry name" value="TREACLE"/>
</dbReference>
<reference evidence="3 4" key="1">
    <citation type="submission" date="2013-11" db="EMBL/GenBank/DDBJ databases">
        <title>The Damaraland mole rat (Fukomys damarensis) genome and evolution of African mole rats.</title>
        <authorList>
            <person name="Gladyshev V.N."/>
            <person name="Fang X."/>
        </authorList>
    </citation>
    <scope>NUCLEOTIDE SEQUENCE [LARGE SCALE GENOMIC DNA]</scope>
    <source>
        <tissue evidence="3">Liver</tissue>
    </source>
</reference>
<dbReference type="PANTHER" id="PTHR20787:SF10">
    <property type="entry name" value="TREACLE PROTEIN"/>
    <property type="match status" value="1"/>
</dbReference>
<dbReference type="InterPro" id="IPR017859">
    <property type="entry name" value="Treacle"/>
</dbReference>
<organism evidence="3 4">
    <name type="scientific">Fukomys damarensis</name>
    <name type="common">Damaraland mole rat</name>
    <name type="synonym">Cryptomys damarensis</name>
    <dbReference type="NCBI Taxonomy" id="885580"/>
    <lineage>
        <taxon>Eukaryota</taxon>
        <taxon>Metazoa</taxon>
        <taxon>Chordata</taxon>
        <taxon>Craniata</taxon>
        <taxon>Vertebrata</taxon>
        <taxon>Euteleostomi</taxon>
        <taxon>Mammalia</taxon>
        <taxon>Eutheria</taxon>
        <taxon>Euarchontoglires</taxon>
        <taxon>Glires</taxon>
        <taxon>Rodentia</taxon>
        <taxon>Hystricomorpha</taxon>
        <taxon>Bathyergidae</taxon>
        <taxon>Fukomys</taxon>
    </lineage>
</organism>
<dbReference type="AlphaFoldDB" id="A0A091DNZ5"/>
<feature type="compositionally biased region" description="Polar residues" evidence="1">
    <location>
        <begin position="225"/>
        <end position="237"/>
    </location>
</feature>
<feature type="region of interest" description="Disordered" evidence="1">
    <location>
        <begin position="98"/>
        <end position="239"/>
    </location>
</feature>
<dbReference type="eggNOG" id="ENOG502S41N">
    <property type="taxonomic scope" value="Eukaryota"/>
</dbReference>
<dbReference type="GO" id="GO:0097110">
    <property type="term" value="F:scaffold protein binding"/>
    <property type="evidence" value="ECO:0007669"/>
    <property type="project" value="TreeGrafter"/>
</dbReference>
<feature type="domain" description="Treacle protein" evidence="2">
    <location>
        <begin position="87"/>
        <end position="177"/>
    </location>
</feature>
<dbReference type="GO" id="GO:0005730">
    <property type="term" value="C:nucleolus"/>
    <property type="evidence" value="ECO:0007669"/>
    <property type="project" value="TreeGrafter"/>
</dbReference>
<feature type="compositionally biased region" description="Polar residues" evidence="1">
    <location>
        <begin position="1"/>
        <end position="11"/>
    </location>
</feature>
<dbReference type="GO" id="GO:0042790">
    <property type="term" value="P:nucleolar large rRNA transcription by RNA polymerase I"/>
    <property type="evidence" value="ECO:0007669"/>
    <property type="project" value="TreeGrafter"/>
</dbReference>
<keyword evidence="4" id="KW-1185">Reference proteome</keyword>
<evidence type="ECO:0000256" key="1">
    <source>
        <dbReference type="SAM" id="MobiDB-lite"/>
    </source>
</evidence>
<dbReference type="EMBL" id="KN122228">
    <property type="protein sequence ID" value="KFO32010.1"/>
    <property type="molecule type" value="Genomic_DNA"/>
</dbReference>
<feature type="compositionally biased region" description="Acidic residues" evidence="1">
    <location>
        <begin position="210"/>
        <end position="221"/>
    </location>
</feature>
<sequence>MDDSINGSPSASAPFKTGRPKALEEKVLELNNSNCRPEESICVGIRQTFHIWEFGKDSDLEASVDVYLILTQSWPSWDRLSPNKLELMAKLLGKTPQVRAASAPAKAPPRKGAPPAAPGKTGPAATQAQVGKQEEDSDSSSEESDSDGETPAAQTLTTNPSQVKPSGKTMQVRAASAPAKAPPRKGAPPAAPGKTGPAATQAQVGKQEDLDSSSEESDSDGETPAAQTLTTNPSQKIAASGTVLVLARPAGLRGSSVQ</sequence>
<accession>A0A091DNZ5</accession>
<name>A0A091DNZ5_FUKDA</name>
<dbReference type="Pfam" id="PF03546">
    <property type="entry name" value="Treacle"/>
    <property type="match status" value="1"/>
</dbReference>
<protein>
    <submittedName>
        <fullName evidence="3">Treacle protein</fullName>
    </submittedName>
</protein>
<proteinExistence type="predicted"/>
<evidence type="ECO:0000313" key="4">
    <source>
        <dbReference type="Proteomes" id="UP000028990"/>
    </source>
</evidence>
<gene>
    <name evidence="3" type="ORF">H920_06579</name>
</gene>
<feature type="compositionally biased region" description="Polar residues" evidence="1">
    <location>
        <begin position="152"/>
        <end position="164"/>
    </location>
</feature>
<evidence type="ECO:0000313" key="3">
    <source>
        <dbReference type="EMBL" id="KFO32010.1"/>
    </source>
</evidence>
<dbReference type="InterPro" id="IPR003993">
    <property type="entry name" value="Treacle_dom"/>
</dbReference>
<evidence type="ECO:0000259" key="2">
    <source>
        <dbReference type="Pfam" id="PF03546"/>
    </source>
</evidence>
<dbReference type="Proteomes" id="UP000028990">
    <property type="component" value="Unassembled WGS sequence"/>
</dbReference>
<dbReference type="GO" id="GO:0003723">
    <property type="term" value="F:RNA binding"/>
    <property type="evidence" value="ECO:0007669"/>
    <property type="project" value="TreeGrafter"/>
</dbReference>
<feature type="compositionally biased region" description="Acidic residues" evidence="1">
    <location>
        <begin position="135"/>
        <end position="148"/>
    </location>
</feature>
<feature type="region of interest" description="Disordered" evidence="1">
    <location>
        <begin position="1"/>
        <end position="20"/>
    </location>
</feature>
<dbReference type="PANTHER" id="PTHR20787">
    <property type="entry name" value="TREACLE"/>
    <property type="match status" value="1"/>
</dbReference>